<evidence type="ECO:0000313" key="1">
    <source>
        <dbReference type="EMBL" id="TDO25376.1"/>
    </source>
</evidence>
<gene>
    <name evidence="1" type="ORF">BC659_2917</name>
</gene>
<comment type="caution">
    <text evidence="1">The sequence shown here is derived from an EMBL/GenBank/DDBJ whole genome shotgun (WGS) entry which is preliminary data.</text>
</comment>
<accession>A0A4R6ITT1</accession>
<organism evidence="1 2">
    <name type="scientific">Sediminibacterium goheungense</name>
    <dbReference type="NCBI Taxonomy" id="1086393"/>
    <lineage>
        <taxon>Bacteria</taxon>
        <taxon>Pseudomonadati</taxon>
        <taxon>Bacteroidota</taxon>
        <taxon>Chitinophagia</taxon>
        <taxon>Chitinophagales</taxon>
        <taxon>Chitinophagaceae</taxon>
        <taxon>Sediminibacterium</taxon>
    </lineage>
</organism>
<dbReference type="AlphaFoldDB" id="A0A4R6ITT1"/>
<dbReference type="RefSeq" id="WP_133475488.1">
    <property type="nucleotide sequence ID" value="NZ_SNWP01000013.1"/>
</dbReference>
<evidence type="ECO:0000313" key="2">
    <source>
        <dbReference type="Proteomes" id="UP000295741"/>
    </source>
</evidence>
<reference evidence="1 2" key="1">
    <citation type="submission" date="2019-03" db="EMBL/GenBank/DDBJ databases">
        <title>Genomic Encyclopedia of Archaeal and Bacterial Type Strains, Phase II (KMG-II): from individual species to whole genera.</title>
        <authorList>
            <person name="Goeker M."/>
        </authorList>
    </citation>
    <scope>NUCLEOTIDE SEQUENCE [LARGE SCALE GENOMIC DNA]</scope>
    <source>
        <strain evidence="1 2">DSM 28323</strain>
    </source>
</reference>
<dbReference type="EMBL" id="SNWP01000013">
    <property type="protein sequence ID" value="TDO25376.1"/>
    <property type="molecule type" value="Genomic_DNA"/>
</dbReference>
<sequence length="235" mass="27536">MEVHHHHKHEQGSGWKESLKEFFMLFLAVLCGFFAEMQVHNSIEHKQEREYIHSIQEDISSDIRQMDRLLADWSRAEKGLDTLIGLLSGEAIKTDSREAYRLWTNYIGFEDFSYDDRTIQQLKNAGALRLIEEKEVANQIMRYDQAIRKFQLQVNVMTTEVLSQQYYFRLFDFVQLKKSTNEPVPLTAAGKLLLTEAVGERAFYQLSFRTMLELLKGARLSAQKTLDTIQKEYKD</sequence>
<dbReference type="Proteomes" id="UP000295741">
    <property type="component" value="Unassembled WGS sequence"/>
</dbReference>
<name>A0A4R6ITT1_9BACT</name>
<protein>
    <submittedName>
        <fullName evidence="1">Uncharacterized protein</fullName>
    </submittedName>
</protein>
<proteinExistence type="predicted"/>
<dbReference type="OrthoDB" id="1454369at2"/>
<keyword evidence="2" id="KW-1185">Reference proteome</keyword>